<feature type="transmembrane region" description="Helical" evidence="6">
    <location>
        <begin position="101"/>
        <end position="123"/>
    </location>
</feature>
<accession>A0A927MNR7</accession>
<protein>
    <recommendedName>
        <fullName evidence="9">Major Facilitator Superfamily protein</fullName>
    </recommendedName>
</protein>
<feature type="transmembrane region" description="Helical" evidence="6">
    <location>
        <begin position="71"/>
        <end position="89"/>
    </location>
</feature>
<dbReference type="PANTHER" id="PTHR23513">
    <property type="entry name" value="INTEGRAL MEMBRANE EFFLUX PROTEIN-RELATED"/>
    <property type="match status" value="1"/>
</dbReference>
<name>A0A927MNR7_9ACTN</name>
<evidence type="ECO:0000313" key="8">
    <source>
        <dbReference type="Proteomes" id="UP000638648"/>
    </source>
</evidence>
<evidence type="ECO:0000256" key="2">
    <source>
        <dbReference type="ARBA" id="ARBA00022475"/>
    </source>
</evidence>
<evidence type="ECO:0000256" key="3">
    <source>
        <dbReference type="ARBA" id="ARBA00022692"/>
    </source>
</evidence>
<keyword evidence="8" id="KW-1185">Reference proteome</keyword>
<evidence type="ECO:0000256" key="6">
    <source>
        <dbReference type="SAM" id="Phobius"/>
    </source>
</evidence>
<keyword evidence="4 6" id="KW-1133">Transmembrane helix</keyword>
<dbReference type="SUPFAM" id="SSF103473">
    <property type="entry name" value="MFS general substrate transporter"/>
    <property type="match status" value="1"/>
</dbReference>
<evidence type="ECO:0000313" key="7">
    <source>
        <dbReference type="EMBL" id="MBE1604085.1"/>
    </source>
</evidence>
<dbReference type="InterPro" id="IPR036259">
    <property type="entry name" value="MFS_trans_sf"/>
</dbReference>
<keyword evidence="2" id="KW-1003">Cell membrane</keyword>
<sequence length="169" mass="18053">MTLPLVSRDRYGSEVVLAGAMTGYTVGALIGAVTMARWRPRNQGWVALAGLALYGFTPLVLMLAVHPTFIVGAYVVVGMGIELFNVPWFTATQREVAPSKLARVSSLDFLVSYGLPPIGLAVIAHPPSTPSALRLFSLCARWVCLAAPAIACLVPSARHFSTRTGKEPM</sequence>
<evidence type="ECO:0000256" key="1">
    <source>
        <dbReference type="ARBA" id="ARBA00004651"/>
    </source>
</evidence>
<comment type="subcellular location">
    <subcellularLocation>
        <location evidence="1">Cell membrane</location>
        <topology evidence="1">Multi-pass membrane protein</topology>
    </subcellularLocation>
</comment>
<gene>
    <name evidence="7" type="ORF">HEB94_000933</name>
</gene>
<organism evidence="7 8">
    <name type="scientific">Actinopolymorpha pittospori</name>
    <dbReference type="NCBI Taxonomy" id="648752"/>
    <lineage>
        <taxon>Bacteria</taxon>
        <taxon>Bacillati</taxon>
        <taxon>Actinomycetota</taxon>
        <taxon>Actinomycetes</taxon>
        <taxon>Propionibacteriales</taxon>
        <taxon>Actinopolymorphaceae</taxon>
        <taxon>Actinopolymorpha</taxon>
    </lineage>
</organism>
<dbReference type="AlphaFoldDB" id="A0A927MNR7"/>
<dbReference type="RefSeq" id="WP_202896110.1">
    <property type="nucleotide sequence ID" value="NZ_BAABJL010000019.1"/>
</dbReference>
<proteinExistence type="predicted"/>
<feature type="transmembrane region" description="Helical" evidence="6">
    <location>
        <begin position="135"/>
        <end position="154"/>
    </location>
</feature>
<dbReference type="Gene3D" id="1.20.1250.20">
    <property type="entry name" value="MFS general substrate transporter like domains"/>
    <property type="match status" value="1"/>
</dbReference>
<reference evidence="7" key="1">
    <citation type="submission" date="2020-10" db="EMBL/GenBank/DDBJ databases">
        <title>Sequencing the genomes of 1000 actinobacteria strains.</title>
        <authorList>
            <person name="Klenk H.-P."/>
        </authorList>
    </citation>
    <scope>NUCLEOTIDE SEQUENCE</scope>
    <source>
        <strain evidence="7">DSM 45354</strain>
    </source>
</reference>
<feature type="transmembrane region" description="Helical" evidence="6">
    <location>
        <begin position="15"/>
        <end position="33"/>
    </location>
</feature>
<dbReference type="PANTHER" id="PTHR23513:SF11">
    <property type="entry name" value="STAPHYLOFERRIN A TRANSPORTER"/>
    <property type="match status" value="1"/>
</dbReference>
<dbReference type="EMBL" id="JADBEM010000001">
    <property type="protein sequence ID" value="MBE1604085.1"/>
    <property type="molecule type" value="Genomic_DNA"/>
</dbReference>
<dbReference type="GO" id="GO:0005886">
    <property type="term" value="C:plasma membrane"/>
    <property type="evidence" value="ECO:0007669"/>
    <property type="project" value="UniProtKB-SubCell"/>
</dbReference>
<evidence type="ECO:0008006" key="9">
    <source>
        <dbReference type="Google" id="ProtNLM"/>
    </source>
</evidence>
<evidence type="ECO:0000256" key="5">
    <source>
        <dbReference type="ARBA" id="ARBA00023136"/>
    </source>
</evidence>
<keyword evidence="5 6" id="KW-0472">Membrane</keyword>
<feature type="transmembrane region" description="Helical" evidence="6">
    <location>
        <begin position="45"/>
        <end position="65"/>
    </location>
</feature>
<comment type="caution">
    <text evidence="7">The sequence shown here is derived from an EMBL/GenBank/DDBJ whole genome shotgun (WGS) entry which is preliminary data.</text>
</comment>
<evidence type="ECO:0000256" key="4">
    <source>
        <dbReference type="ARBA" id="ARBA00022989"/>
    </source>
</evidence>
<keyword evidence="3 6" id="KW-0812">Transmembrane</keyword>
<dbReference type="Proteomes" id="UP000638648">
    <property type="component" value="Unassembled WGS sequence"/>
</dbReference>